<feature type="compositionally biased region" description="Basic and acidic residues" evidence="1">
    <location>
        <begin position="57"/>
        <end position="69"/>
    </location>
</feature>
<gene>
    <name evidence="2" type="ORF">CERZMDRAFT_94540</name>
</gene>
<feature type="compositionally biased region" description="Low complexity" evidence="1">
    <location>
        <begin position="303"/>
        <end position="319"/>
    </location>
</feature>
<organism evidence="2 3">
    <name type="scientific">Cercospora zeae-maydis SCOH1-5</name>
    <dbReference type="NCBI Taxonomy" id="717836"/>
    <lineage>
        <taxon>Eukaryota</taxon>
        <taxon>Fungi</taxon>
        <taxon>Dikarya</taxon>
        <taxon>Ascomycota</taxon>
        <taxon>Pezizomycotina</taxon>
        <taxon>Dothideomycetes</taxon>
        <taxon>Dothideomycetidae</taxon>
        <taxon>Mycosphaerellales</taxon>
        <taxon>Mycosphaerellaceae</taxon>
        <taxon>Cercospora</taxon>
    </lineage>
</organism>
<dbReference type="AlphaFoldDB" id="A0A6A6FNU6"/>
<dbReference type="OrthoDB" id="3886018at2759"/>
<feature type="compositionally biased region" description="Polar residues" evidence="1">
    <location>
        <begin position="364"/>
        <end position="376"/>
    </location>
</feature>
<feature type="region of interest" description="Disordered" evidence="1">
    <location>
        <begin position="57"/>
        <end position="106"/>
    </location>
</feature>
<evidence type="ECO:0000256" key="1">
    <source>
        <dbReference type="SAM" id="MobiDB-lite"/>
    </source>
</evidence>
<feature type="compositionally biased region" description="Low complexity" evidence="1">
    <location>
        <begin position="70"/>
        <end position="106"/>
    </location>
</feature>
<name>A0A6A6FNU6_9PEZI</name>
<dbReference type="EMBL" id="ML992666">
    <property type="protein sequence ID" value="KAF2215117.1"/>
    <property type="molecule type" value="Genomic_DNA"/>
</dbReference>
<feature type="compositionally biased region" description="Pro residues" evidence="1">
    <location>
        <begin position="320"/>
        <end position="331"/>
    </location>
</feature>
<feature type="compositionally biased region" description="Basic and acidic residues" evidence="1">
    <location>
        <begin position="347"/>
        <end position="363"/>
    </location>
</feature>
<evidence type="ECO:0000313" key="3">
    <source>
        <dbReference type="Proteomes" id="UP000799539"/>
    </source>
</evidence>
<accession>A0A6A6FNU6</accession>
<feature type="region of interest" description="Disordered" evidence="1">
    <location>
        <begin position="195"/>
        <end position="239"/>
    </location>
</feature>
<dbReference type="Proteomes" id="UP000799539">
    <property type="component" value="Unassembled WGS sequence"/>
</dbReference>
<feature type="compositionally biased region" description="Basic and acidic residues" evidence="1">
    <location>
        <begin position="228"/>
        <end position="239"/>
    </location>
</feature>
<keyword evidence="3" id="KW-1185">Reference proteome</keyword>
<proteinExistence type="predicted"/>
<sequence>MFYRKHKFESGPRFHSDMSGWHEKVNWAQHHLQVPIAIRRTLDTLIDVTNSIPKLKTEDAKGKNNDHSTKSASSSKPGTSTSTSKAKSSTTKSTSETITTTSKPTIISNSESSKGLMVCAQTGAKRICSYQKAGIKIWVDTLQLVYEYYWDAPDSQKGHSVPVQTLKRREDASATSAPSATALSCRVITSSSSSTVRSSSFSSSTSLSSSKATKASTESTSSTQSEIKAGDDNASHTNENHHYCNVRQVQTASDILSPHHNSPCNMDDAPDHHNSLGRAGGFLKYRCAVDGEARTSVSTSRLPSSESTATSTKPSSAAQPPQPAPPAPSPTPSGCEVNARSLQLRLYLKEMKAKSPADSKDQNAKTAAKTQETSSVDVGDIPAEQEQHRD</sequence>
<protein>
    <submittedName>
        <fullName evidence="2">Uncharacterized protein</fullName>
    </submittedName>
</protein>
<feature type="region of interest" description="Disordered" evidence="1">
    <location>
        <begin position="294"/>
        <end position="390"/>
    </location>
</feature>
<reference evidence="2" key="1">
    <citation type="journal article" date="2020" name="Stud. Mycol.">
        <title>101 Dothideomycetes genomes: a test case for predicting lifestyles and emergence of pathogens.</title>
        <authorList>
            <person name="Haridas S."/>
            <person name="Albert R."/>
            <person name="Binder M."/>
            <person name="Bloem J."/>
            <person name="Labutti K."/>
            <person name="Salamov A."/>
            <person name="Andreopoulos B."/>
            <person name="Baker S."/>
            <person name="Barry K."/>
            <person name="Bills G."/>
            <person name="Bluhm B."/>
            <person name="Cannon C."/>
            <person name="Castanera R."/>
            <person name="Culley D."/>
            <person name="Daum C."/>
            <person name="Ezra D."/>
            <person name="Gonzalez J."/>
            <person name="Henrissat B."/>
            <person name="Kuo A."/>
            <person name="Liang C."/>
            <person name="Lipzen A."/>
            <person name="Lutzoni F."/>
            <person name="Magnuson J."/>
            <person name="Mondo S."/>
            <person name="Nolan M."/>
            <person name="Ohm R."/>
            <person name="Pangilinan J."/>
            <person name="Park H.-J."/>
            <person name="Ramirez L."/>
            <person name="Alfaro M."/>
            <person name="Sun H."/>
            <person name="Tritt A."/>
            <person name="Yoshinaga Y."/>
            <person name="Zwiers L.-H."/>
            <person name="Turgeon B."/>
            <person name="Goodwin S."/>
            <person name="Spatafora J."/>
            <person name="Crous P."/>
            <person name="Grigoriev I."/>
        </authorList>
    </citation>
    <scope>NUCLEOTIDE SEQUENCE</scope>
    <source>
        <strain evidence="2">SCOH1-5</strain>
    </source>
</reference>
<evidence type="ECO:0000313" key="2">
    <source>
        <dbReference type="EMBL" id="KAF2215117.1"/>
    </source>
</evidence>
<feature type="compositionally biased region" description="Low complexity" evidence="1">
    <location>
        <begin position="195"/>
        <end position="225"/>
    </location>
</feature>